<name>A0A9P6EQ68_9AGAR</name>
<dbReference type="AlphaFoldDB" id="A0A9P6EQ68"/>
<evidence type="ECO:0000313" key="2">
    <source>
        <dbReference type="Proteomes" id="UP000807306"/>
    </source>
</evidence>
<reference evidence="1" key="1">
    <citation type="submission" date="2020-11" db="EMBL/GenBank/DDBJ databases">
        <authorList>
            <consortium name="DOE Joint Genome Institute"/>
            <person name="Ahrendt S."/>
            <person name="Riley R."/>
            <person name="Andreopoulos W."/>
            <person name="Labutti K."/>
            <person name="Pangilinan J."/>
            <person name="Ruiz-Duenas F.J."/>
            <person name="Barrasa J.M."/>
            <person name="Sanchez-Garcia M."/>
            <person name="Camarero S."/>
            <person name="Miyauchi S."/>
            <person name="Serrano A."/>
            <person name="Linde D."/>
            <person name="Babiker R."/>
            <person name="Drula E."/>
            <person name="Ayuso-Fernandez I."/>
            <person name="Pacheco R."/>
            <person name="Padilla G."/>
            <person name="Ferreira P."/>
            <person name="Barriuso J."/>
            <person name="Kellner H."/>
            <person name="Castanera R."/>
            <person name="Alfaro M."/>
            <person name="Ramirez L."/>
            <person name="Pisabarro A.G."/>
            <person name="Kuo A."/>
            <person name="Tritt A."/>
            <person name="Lipzen A."/>
            <person name="He G."/>
            <person name="Yan M."/>
            <person name="Ng V."/>
            <person name="Cullen D."/>
            <person name="Martin F."/>
            <person name="Rosso M.-N."/>
            <person name="Henrissat B."/>
            <person name="Hibbett D."/>
            <person name="Martinez A.T."/>
            <person name="Grigoriev I.V."/>
        </authorList>
    </citation>
    <scope>NUCLEOTIDE SEQUENCE</scope>
    <source>
        <strain evidence="1">CBS 506.95</strain>
    </source>
</reference>
<protein>
    <submittedName>
        <fullName evidence="1">Uncharacterized protein</fullName>
    </submittedName>
</protein>
<gene>
    <name evidence="1" type="ORF">CPB83DRAFT_419764</name>
</gene>
<sequence>MADTVACGSAEAAAIGDTFLTDRRLVVNHSHYVLAKQREIYNNRLSGTLSQFLLLCEGYVRHLS</sequence>
<comment type="caution">
    <text evidence="1">The sequence shown here is derived from an EMBL/GenBank/DDBJ whole genome shotgun (WGS) entry which is preliminary data.</text>
</comment>
<dbReference type="EMBL" id="MU157827">
    <property type="protein sequence ID" value="KAF9534011.1"/>
    <property type="molecule type" value="Genomic_DNA"/>
</dbReference>
<proteinExistence type="predicted"/>
<accession>A0A9P6EQ68</accession>
<organism evidence="1 2">
    <name type="scientific">Crepidotus variabilis</name>
    <dbReference type="NCBI Taxonomy" id="179855"/>
    <lineage>
        <taxon>Eukaryota</taxon>
        <taxon>Fungi</taxon>
        <taxon>Dikarya</taxon>
        <taxon>Basidiomycota</taxon>
        <taxon>Agaricomycotina</taxon>
        <taxon>Agaricomycetes</taxon>
        <taxon>Agaricomycetidae</taxon>
        <taxon>Agaricales</taxon>
        <taxon>Agaricineae</taxon>
        <taxon>Crepidotaceae</taxon>
        <taxon>Crepidotus</taxon>
    </lineage>
</organism>
<evidence type="ECO:0000313" key="1">
    <source>
        <dbReference type="EMBL" id="KAF9534011.1"/>
    </source>
</evidence>
<dbReference type="Proteomes" id="UP000807306">
    <property type="component" value="Unassembled WGS sequence"/>
</dbReference>
<keyword evidence="2" id="KW-1185">Reference proteome</keyword>